<feature type="binding site" evidence="3">
    <location>
        <position position="344"/>
    </location>
    <ligand>
        <name>Mn(2+)</name>
        <dbReference type="ChEBI" id="CHEBI:29035"/>
    </ligand>
</feature>
<protein>
    <recommendedName>
        <fullName evidence="4">Phospho-2-dehydro-3-deoxyheptonate aldolase</fullName>
        <ecNumber evidence="4">2.5.1.54</ecNumber>
    </recommendedName>
</protein>
<name>A0A2U2J535_9SPHN</name>
<dbReference type="EC" id="2.5.1.54" evidence="4"/>
<dbReference type="GO" id="GO:0009073">
    <property type="term" value="P:aromatic amino acid family biosynthetic process"/>
    <property type="evidence" value="ECO:0007669"/>
    <property type="project" value="InterPro"/>
</dbReference>
<dbReference type="Gene3D" id="3.20.20.70">
    <property type="entry name" value="Aldolase class I"/>
    <property type="match status" value="1"/>
</dbReference>
<dbReference type="PANTHER" id="PTHR21337">
    <property type="entry name" value="PHOSPHO-2-DEHYDRO-3-DEOXYHEPTONATE ALDOLASE 1, 2"/>
    <property type="match status" value="1"/>
</dbReference>
<keyword evidence="3" id="KW-0104">Cadmium</keyword>
<dbReference type="GO" id="GO:0003849">
    <property type="term" value="F:3-deoxy-7-phosphoheptulonate synthase activity"/>
    <property type="evidence" value="ECO:0007669"/>
    <property type="project" value="UniProtKB-EC"/>
</dbReference>
<evidence type="ECO:0000256" key="2">
    <source>
        <dbReference type="ARBA" id="ARBA00022679"/>
    </source>
</evidence>
<evidence type="ECO:0000313" key="6">
    <source>
        <dbReference type="EMBL" id="PWG03459.1"/>
    </source>
</evidence>
<evidence type="ECO:0000313" key="7">
    <source>
        <dbReference type="Proteomes" id="UP000245916"/>
    </source>
</evidence>
<keyword evidence="3" id="KW-0170">Cobalt</keyword>
<evidence type="ECO:0000256" key="5">
    <source>
        <dbReference type="SAM" id="MobiDB-lite"/>
    </source>
</evidence>
<evidence type="ECO:0000256" key="4">
    <source>
        <dbReference type="RuleBase" id="RU363071"/>
    </source>
</evidence>
<evidence type="ECO:0000256" key="1">
    <source>
        <dbReference type="ARBA" id="ARBA00008911"/>
    </source>
</evidence>
<dbReference type="Pfam" id="PF01474">
    <property type="entry name" value="DAHP_synth_2"/>
    <property type="match status" value="2"/>
</dbReference>
<dbReference type="AlphaFoldDB" id="A0A2U2J535"/>
<comment type="caution">
    <text evidence="6">The sequence shown here is derived from an EMBL/GenBank/DDBJ whole genome shotgun (WGS) entry which is preliminary data.</text>
</comment>
<feature type="binding site" evidence="3">
    <location>
        <position position="69"/>
    </location>
    <ligand>
        <name>Mn(2+)</name>
        <dbReference type="ChEBI" id="CHEBI:29035"/>
    </ligand>
</feature>
<feature type="binding site" evidence="3">
    <location>
        <position position="374"/>
    </location>
    <ligand>
        <name>Mn(2+)</name>
        <dbReference type="ChEBI" id="CHEBI:29035"/>
    </ligand>
</feature>
<feature type="region of interest" description="Disordered" evidence="5">
    <location>
        <begin position="1"/>
        <end position="20"/>
    </location>
</feature>
<gene>
    <name evidence="6" type="ORF">DF286_11695</name>
</gene>
<dbReference type="EMBL" id="QFFF01000001">
    <property type="protein sequence ID" value="PWG03459.1"/>
    <property type="molecule type" value="Genomic_DNA"/>
</dbReference>
<feature type="binding site" evidence="3">
    <location>
        <position position="270"/>
    </location>
    <ligand>
        <name>phosphoenolpyruvate</name>
        <dbReference type="ChEBI" id="CHEBI:58702"/>
    </ligand>
</feature>
<feature type="binding site" evidence="3">
    <location>
        <position position="108"/>
    </location>
    <ligand>
        <name>phosphoenolpyruvate</name>
        <dbReference type="ChEBI" id="CHEBI:58702"/>
    </ligand>
</feature>
<keyword evidence="7" id="KW-1185">Reference proteome</keyword>
<comment type="catalytic activity">
    <reaction evidence="4">
        <text>D-erythrose 4-phosphate + phosphoenolpyruvate + H2O = 7-phospho-2-dehydro-3-deoxy-D-arabino-heptonate + phosphate</text>
        <dbReference type="Rhea" id="RHEA:14717"/>
        <dbReference type="ChEBI" id="CHEBI:15377"/>
        <dbReference type="ChEBI" id="CHEBI:16897"/>
        <dbReference type="ChEBI" id="CHEBI:43474"/>
        <dbReference type="ChEBI" id="CHEBI:58394"/>
        <dbReference type="ChEBI" id="CHEBI:58702"/>
        <dbReference type="EC" id="2.5.1.54"/>
    </reaction>
</comment>
<reference evidence="6 7" key="1">
    <citation type="submission" date="2018-05" db="EMBL/GenBank/DDBJ databases">
        <title>Genome of Sphingosinicella humi QZX222.</title>
        <authorList>
            <person name="Qiao Z."/>
            <person name="Wang G."/>
        </authorList>
    </citation>
    <scope>NUCLEOTIDE SEQUENCE [LARGE SCALE GENOMIC DNA]</scope>
    <source>
        <strain evidence="6 7">QZX222</strain>
    </source>
</reference>
<dbReference type="SUPFAM" id="SSF51569">
    <property type="entry name" value="Aldolase"/>
    <property type="match status" value="1"/>
</dbReference>
<feature type="binding site" evidence="3">
    <location>
        <position position="239"/>
    </location>
    <ligand>
        <name>phosphoenolpyruvate</name>
        <dbReference type="ChEBI" id="CHEBI:58702"/>
    </ligand>
</feature>
<dbReference type="PANTHER" id="PTHR21337:SF0">
    <property type="entry name" value="PHOSPHO-2-DEHYDRO-3-DEOXYHEPTONATE ALDOLASE"/>
    <property type="match status" value="1"/>
</dbReference>
<feature type="binding site" evidence="3">
    <location>
        <position position="302"/>
    </location>
    <ligand>
        <name>Mn(2+)</name>
        <dbReference type="ChEBI" id="CHEBI:29035"/>
    </ligand>
</feature>
<dbReference type="RefSeq" id="WP_109271597.1">
    <property type="nucleotide sequence ID" value="NZ_QFFF01000001.1"/>
</dbReference>
<organism evidence="6 7">
    <name type="scientific">Allosphingosinicella humi</name>
    <dbReference type="NCBI Taxonomy" id="2068657"/>
    <lineage>
        <taxon>Bacteria</taxon>
        <taxon>Pseudomonadati</taxon>
        <taxon>Pseudomonadota</taxon>
        <taxon>Alphaproteobacteria</taxon>
        <taxon>Sphingomonadales</taxon>
        <taxon>Sphingomonadaceae</taxon>
        <taxon>Allosphingosinicella</taxon>
    </lineage>
</organism>
<keyword evidence="2 4" id="KW-0808">Transferase</keyword>
<dbReference type="InterPro" id="IPR002480">
    <property type="entry name" value="DAHP_synth_2"/>
</dbReference>
<proteinExistence type="inferred from homology"/>
<dbReference type="OrthoDB" id="9766852at2"/>
<dbReference type="InterPro" id="IPR013785">
    <property type="entry name" value="Aldolase_TIM"/>
</dbReference>
<comment type="cofactor">
    <cofactor evidence="3">
        <name>Mn(2+)</name>
        <dbReference type="ChEBI" id="CHEBI:29035"/>
    </cofactor>
    <cofactor evidence="3">
        <name>Co(2+)</name>
        <dbReference type="ChEBI" id="CHEBI:48828"/>
    </cofactor>
    <cofactor evidence="3">
        <name>Cd(2+)</name>
        <dbReference type="ChEBI" id="CHEBI:48775"/>
    </cofactor>
    <text evidence="3">Binds 1 divalent cation per subunit. The enzyme is active with manganese, cobalt or cadmium ions.</text>
</comment>
<sequence>MTPEWTPSSWRGHDIRQQPTWPDPEALAAAARELAAYPPLVAFSEVDALGAALAEAQAGRAFLLQGGDCAESFAEFSPETIRSGHSLIAAMGALVGAASGLPVIRVGRMAGQFAKPRTADMEEKAGVRLPAYRGDIVNGIAFDPAARVPAPERMFRAYSQATATLAHLRELASKAGEPFYTSHEALLLPFEEALVRRDPVSGRFYGASAHFLWIGDRTRFPGSAHVEFARGLANPIGIKCGPSLDADTLLRLLDTLNPARAAGRITLIARMGHEPIAAALPPLLRAVASEGHPVLWACDPMHGNTIKAANGYKTRPMARILAEVRAFFALCPAEGARAGGIHIEMTGRNVTECTGGAAKLTEQDLSDRYHTHCDPRLNAAQAMELAELVADMLRRRAEDAAAA</sequence>
<accession>A0A2U2J535</accession>
<keyword evidence="3" id="KW-0464">Manganese</keyword>
<dbReference type="Proteomes" id="UP000245916">
    <property type="component" value="Unassembled WGS sequence"/>
</dbReference>
<evidence type="ECO:0000256" key="3">
    <source>
        <dbReference type="PIRSR" id="PIRSR602480-1"/>
    </source>
</evidence>
<comment type="similarity">
    <text evidence="1 4">Belongs to the class-II DAHP synthase family.</text>
</comment>